<dbReference type="Proteomes" id="UP000245884">
    <property type="component" value="Unassembled WGS sequence"/>
</dbReference>
<sequence length="152" mass="15280">MLSRLSLAFILLCAAASAQVTPTSSIDPLSGTTFSTPVFTPATTFTPVTTFNSAGSRTPTSIDGPGPSVSSNSYTFSYENPLQTVSGTDLSRVYSSLAAHSTPTAATSPLGPDPTYLQIVNGNAAPGSFSGIPSLLALAGSFGVGLALVAMV</sequence>
<accession>A0A316UZ68</accession>
<organism evidence="2 3">
    <name type="scientific">Jaminaea rosea</name>
    <dbReference type="NCBI Taxonomy" id="1569628"/>
    <lineage>
        <taxon>Eukaryota</taxon>
        <taxon>Fungi</taxon>
        <taxon>Dikarya</taxon>
        <taxon>Basidiomycota</taxon>
        <taxon>Ustilaginomycotina</taxon>
        <taxon>Exobasidiomycetes</taxon>
        <taxon>Microstromatales</taxon>
        <taxon>Microstromatales incertae sedis</taxon>
        <taxon>Jaminaea</taxon>
    </lineage>
</organism>
<evidence type="ECO:0000313" key="2">
    <source>
        <dbReference type="EMBL" id="PWN30512.1"/>
    </source>
</evidence>
<gene>
    <name evidence="2" type="ORF">BDZ90DRAFT_229528</name>
</gene>
<proteinExistence type="predicted"/>
<dbReference type="RefSeq" id="XP_025365124.1">
    <property type="nucleotide sequence ID" value="XM_025505104.1"/>
</dbReference>
<feature type="signal peptide" evidence="1">
    <location>
        <begin position="1"/>
        <end position="18"/>
    </location>
</feature>
<dbReference type="EMBL" id="KZ819662">
    <property type="protein sequence ID" value="PWN30512.1"/>
    <property type="molecule type" value="Genomic_DNA"/>
</dbReference>
<dbReference type="GeneID" id="37026927"/>
<reference evidence="2 3" key="1">
    <citation type="journal article" date="2018" name="Mol. Biol. Evol.">
        <title>Broad Genomic Sampling Reveals a Smut Pathogenic Ancestry of the Fungal Clade Ustilaginomycotina.</title>
        <authorList>
            <person name="Kijpornyongpan T."/>
            <person name="Mondo S.J."/>
            <person name="Barry K."/>
            <person name="Sandor L."/>
            <person name="Lee J."/>
            <person name="Lipzen A."/>
            <person name="Pangilinan J."/>
            <person name="LaButti K."/>
            <person name="Hainaut M."/>
            <person name="Henrissat B."/>
            <person name="Grigoriev I.V."/>
            <person name="Spatafora J.W."/>
            <person name="Aime M.C."/>
        </authorList>
    </citation>
    <scope>NUCLEOTIDE SEQUENCE [LARGE SCALE GENOMIC DNA]</scope>
    <source>
        <strain evidence="2 3">MCA 5214</strain>
    </source>
</reference>
<feature type="chain" id="PRO_5016407853" evidence="1">
    <location>
        <begin position="19"/>
        <end position="152"/>
    </location>
</feature>
<evidence type="ECO:0000313" key="3">
    <source>
        <dbReference type="Proteomes" id="UP000245884"/>
    </source>
</evidence>
<protein>
    <submittedName>
        <fullName evidence="2">Uncharacterized protein</fullName>
    </submittedName>
</protein>
<dbReference type="AlphaFoldDB" id="A0A316UZ68"/>
<evidence type="ECO:0000256" key="1">
    <source>
        <dbReference type="SAM" id="SignalP"/>
    </source>
</evidence>
<keyword evidence="3" id="KW-1185">Reference proteome</keyword>
<dbReference type="OrthoDB" id="3363113at2759"/>
<keyword evidence="1" id="KW-0732">Signal</keyword>
<name>A0A316UZ68_9BASI</name>